<dbReference type="AlphaFoldDB" id="A0A9D4QJ80"/>
<comment type="caution">
    <text evidence="1">The sequence shown here is derived from an EMBL/GenBank/DDBJ whole genome shotgun (WGS) entry which is preliminary data.</text>
</comment>
<evidence type="ECO:0000313" key="2">
    <source>
        <dbReference type="Proteomes" id="UP000821837"/>
    </source>
</evidence>
<organism evidence="1 2">
    <name type="scientific">Rhipicephalus sanguineus</name>
    <name type="common">Brown dog tick</name>
    <name type="synonym">Ixodes sanguineus</name>
    <dbReference type="NCBI Taxonomy" id="34632"/>
    <lineage>
        <taxon>Eukaryota</taxon>
        <taxon>Metazoa</taxon>
        <taxon>Ecdysozoa</taxon>
        <taxon>Arthropoda</taxon>
        <taxon>Chelicerata</taxon>
        <taxon>Arachnida</taxon>
        <taxon>Acari</taxon>
        <taxon>Parasitiformes</taxon>
        <taxon>Ixodida</taxon>
        <taxon>Ixodoidea</taxon>
        <taxon>Ixodidae</taxon>
        <taxon>Rhipicephalinae</taxon>
        <taxon>Rhipicephalus</taxon>
        <taxon>Rhipicephalus</taxon>
    </lineage>
</organism>
<evidence type="ECO:0008006" key="3">
    <source>
        <dbReference type="Google" id="ProtNLM"/>
    </source>
</evidence>
<keyword evidence="2" id="KW-1185">Reference proteome</keyword>
<dbReference type="Proteomes" id="UP000821837">
    <property type="component" value="Chromosome 1"/>
</dbReference>
<protein>
    <recommendedName>
        <fullName evidence="3">Mannosyltransferase</fullName>
    </recommendedName>
</protein>
<accession>A0A9D4QJ80</accession>
<gene>
    <name evidence="1" type="ORF">HPB52_008850</name>
</gene>
<proteinExistence type="predicted"/>
<dbReference type="EMBL" id="JABSTV010001245">
    <property type="protein sequence ID" value="KAH7983054.1"/>
    <property type="molecule type" value="Genomic_DNA"/>
</dbReference>
<reference evidence="1" key="2">
    <citation type="submission" date="2021-09" db="EMBL/GenBank/DDBJ databases">
        <authorList>
            <person name="Jia N."/>
            <person name="Wang J."/>
            <person name="Shi W."/>
            <person name="Du L."/>
            <person name="Sun Y."/>
            <person name="Zhan W."/>
            <person name="Jiang J."/>
            <person name="Wang Q."/>
            <person name="Zhang B."/>
            <person name="Ji P."/>
            <person name="Sakyi L.B."/>
            <person name="Cui X."/>
            <person name="Yuan T."/>
            <person name="Jiang B."/>
            <person name="Yang W."/>
            <person name="Lam T.T.-Y."/>
            <person name="Chang Q."/>
            <person name="Ding S."/>
            <person name="Wang X."/>
            <person name="Zhu J."/>
            <person name="Ruan X."/>
            <person name="Zhao L."/>
            <person name="Wei J."/>
            <person name="Que T."/>
            <person name="Du C."/>
            <person name="Cheng J."/>
            <person name="Dai P."/>
            <person name="Han X."/>
            <person name="Huang E."/>
            <person name="Gao Y."/>
            <person name="Liu J."/>
            <person name="Shao H."/>
            <person name="Ye R."/>
            <person name="Li L."/>
            <person name="Wei W."/>
            <person name="Wang X."/>
            <person name="Wang C."/>
            <person name="Huo Q."/>
            <person name="Li W."/>
            <person name="Guo W."/>
            <person name="Chen H."/>
            <person name="Chen S."/>
            <person name="Zhou L."/>
            <person name="Zhou L."/>
            <person name="Ni X."/>
            <person name="Tian J."/>
            <person name="Zhou Y."/>
            <person name="Sheng Y."/>
            <person name="Liu T."/>
            <person name="Pan Y."/>
            <person name="Xia L."/>
            <person name="Li J."/>
            <person name="Zhao F."/>
            <person name="Cao W."/>
        </authorList>
    </citation>
    <scope>NUCLEOTIDE SEQUENCE</scope>
    <source>
        <strain evidence="1">Rsan-2018</strain>
        <tissue evidence="1">Larvae</tissue>
    </source>
</reference>
<dbReference type="VEuPathDB" id="VectorBase:RSAN_044300"/>
<reference evidence="1" key="1">
    <citation type="journal article" date="2020" name="Cell">
        <title>Large-Scale Comparative Analyses of Tick Genomes Elucidate Their Genetic Diversity and Vector Capacities.</title>
        <authorList>
            <consortium name="Tick Genome and Microbiome Consortium (TIGMIC)"/>
            <person name="Jia N."/>
            <person name="Wang J."/>
            <person name="Shi W."/>
            <person name="Du L."/>
            <person name="Sun Y."/>
            <person name="Zhan W."/>
            <person name="Jiang J.F."/>
            <person name="Wang Q."/>
            <person name="Zhang B."/>
            <person name="Ji P."/>
            <person name="Bell-Sakyi L."/>
            <person name="Cui X.M."/>
            <person name="Yuan T.T."/>
            <person name="Jiang B.G."/>
            <person name="Yang W.F."/>
            <person name="Lam T.T."/>
            <person name="Chang Q.C."/>
            <person name="Ding S.J."/>
            <person name="Wang X.J."/>
            <person name="Zhu J.G."/>
            <person name="Ruan X.D."/>
            <person name="Zhao L."/>
            <person name="Wei J.T."/>
            <person name="Ye R.Z."/>
            <person name="Que T.C."/>
            <person name="Du C.H."/>
            <person name="Zhou Y.H."/>
            <person name="Cheng J.X."/>
            <person name="Dai P.F."/>
            <person name="Guo W.B."/>
            <person name="Han X.H."/>
            <person name="Huang E.J."/>
            <person name="Li L.F."/>
            <person name="Wei W."/>
            <person name="Gao Y.C."/>
            <person name="Liu J.Z."/>
            <person name="Shao H.Z."/>
            <person name="Wang X."/>
            <person name="Wang C.C."/>
            <person name="Yang T.C."/>
            <person name="Huo Q.B."/>
            <person name="Li W."/>
            <person name="Chen H.Y."/>
            <person name="Chen S.E."/>
            <person name="Zhou L.G."/>
            <person name="Ni X.B."/>
            <person name="Tian J.H."/>
            <person name="Sheng Y."/>
            <person name="Liu T."/>
            <person name="Pan Y.S."/>
            <person name="Xia L.Y."/>
            <person name="Li J."/>
            <person name="Zhao F."/>
            <person name="Cao W.C."/>
        </authorList>
    </citation>
    <scope>NUCLEOTIDE SEQUENCE</scope>
    <source>
        <strain evidence="1">Rsan-2018</strain>
    </source>
</reference>
<evidence type="ECO:0000313" key="1">
    <source>
        <dbReference type="EMBL" id="KAH7983054.1"/>
    </source>
</evidence>
<name>A0A9D4QJ80_RHISA</name>
<sequence length="164" mass="18558">MEIYMELGPLASIGADSHSGQVDIPPSTLCVGKEWYRFPSSFFLPQNWELSFIESEFRGQLPKPYASSANATRIIPTDMNDANKEERSRYLSPSLCDYLVDTDGHDVTDREPDYSSSPDWEVVTSVKCMEEGVTNTRQMPTLFCIMDIVLMAYSPDQLQNLLNI</sequence>